<feature type="compositionally biased region" description="Basic and acidic residues" evidence="1">
    <location>
        <begin position="85"/>
        <end position="94"/>
    </location>
</feature>
<feature type="transmembrane region" description="Helical" evidence="2">
    <location>
        <begin position="7"/>
        <end position="27"/>
    </location>
</feature>
<reference evidence="3" key="1">
    <citation type="submission" date="2024-06" db="EMBL/GenBank/DDBJ databases">
        <title>Genome sequence of Vogesella sp. MAHUQ-64.</title>
        <authorList>
            <person name="Huq M.A."/>
        </authorList>
    </citation>
    <scope>NUCLEOTIDE SEQUENCE</scope>
    <source>
        <strain evidence="3">MAHUQ-64</strain>
    </source>
</reference>
<dbReference type="RefSeq" id="WP_349586562.1">
    <property type="nucleotide sequence ID" value="NZ_JBEFLD010000004.1"/>
</dbReference>
<accession>A0ABV1M3H3</accession>
<dbReference type="EMBL" id="JBEFLD010000004">
    <property type="protein sequence ID" value="MEQ6290728.1"/>
    <property type="molecule type" value="Genomic_DNA"/>
</dbReference>
<evidence type="ECO:0000313" key="4">
    <source>
        <dbReference type="Proteomes" id="UP001433638"/>
    </source>
</evidence>
<comment type="caution">
    <text evidence="3">The sequence shown here is derived from an EMBL/GenBank/DDBJ whole genome shotgun (WGS) entry which is preliminary data.</text>
</comment>
<keyword evidence="2" id="KW-0812">Transmembrane</keyword>
<organism evidence="3 4">
    <name type="scientific">Vogesella oryzagri</name>
    <dbReference type="NCBI Taxonomy" id="3160864"/>
    <lineage>
        <taxon>Bacteria</taxon>
        <taxon>Pseudomonadati</taxon>
        <taxon>Pseudomonadota</taxon>
        <taxon>Betaproteobacteria</taxon>
        <taxon>Neisseriales</taxon>
        <taxon>Chromobacteriaceae</taxon>
        <taxon>Vogesella</taxon>
    </lineage>
</organism>
<evidence type="ECO:0000256" key="1">
    <source>
        <dbReference type="SAM" id="MobiDB-lite"/>
    </source>
</evidence>
<keyword evidence="2" id="KW-0472">Membrane</keyword>
<dbReference type="Proteomes" id="UP001433638">
    <property type="component" value="Unassembled WGS sequence"/>
</dbReference>
<feature type="transmembrane region" description="Helical" evidence="2">
    <location>
        <begin position="47"/>
        <end position="69"/>
    </location>
</feature>
<protein>
    <submittedName>
        <fullName evidence="3">Uncharacterized protein</fullName>
    </submittedName>
</protein>
<sequence>MLHKRILTLWPAFITAALATTCFFSVFDPHELSLHGARLFEDKLTAYSVFFLIAWGFGTLNAALILLLAREEKDINGFAPPPVDPDARYDPEPD</sequence>
<keyword evidence="4" id="KW-1185">Reference proteome</keyword>
<evidence type="ECO:0000313" key="3">
    <source>
        <dbReference type="EMBL" id="MEQ6290728.1"/>
    </source>
</evidence>
<gene>
    <name evidence="3" type="ORF">ABNW52_08875</name>
</gene>
<keyword evidence="2" id="KW-1133">Transmembrane helix</keyword>
<proteinExistence type="predicted"/>
<name>A0ABV1M3H3_9NEIS</name>
<evidence type="ECO:0000256" key="2">
    <source>
        <dbReference type="SAM" id="Phobius"/>
    </source>
</evidence>
<feature type="region of interest" description="Disordered" evidence="1">
    <location>
        <begin position="75"/>
        <end position="94"/>
    </location>
</feature>